<evidence type="ECO:0000256" key="6">
    <source>
        <dbReference type="SAM" id="MobiDB-lite"/>
    </source>
</evidence>
<reference evidence="7 8" key="1">
    <citation type="submission" date="2017-03" db="EMBL/GenBank/DDBJ databases">
        <title>Genomes of endolithic fungi from Antarctica.</title>
        <authorList>
            <person name="Coleine C."/>
            <person name="Masonjones S."/>
            <person name="Stajich J.E."/>
        </authorList>
    </citation>
    <scope>NUCLEOTIDE SEQUENCE [LARGE SCALE GENOMIC DNA]</scope>
    <source>
        <strain evidence="7 8">CCFEE 5187</strain>
    </source>
</reference>
<comment type="similarity">
    <text evidence="1">Belongs to the carotenoid oxygenase family.</text>
</comment>
<sequence>MECSRRWTAAAAAAAAAAMAGDEAPVAEGEVYLEGNFAPIHQTLPLTPCSYTGTIPDDLVGGQYVRNGGNPVTNEDMGRDAHWFDGDGMLSGVLFRRGRDGEPEPEFVNQYILTDVYLSTLATPSLKSPILPSIATLVNPLSSLLYICLRVFRTLLLVLLSHLPGSKQAIKKISVANTAILYHDGRALATCESGPPMRIALPGLETVGWYDGNRAEGEPASSTPEETGFGGEGILSFMKEWTTAHPKVDPVTSEMLLFHSTFAPPYIHYSIIPATQNLSPTSPNPTKLLNAPVPGVSSAKMMHDFGVSLTHTVIMDLPLSLDPLNLAKNKPVVAYDSSKSSRFGAFPRREPNNVSWYETDACCIFHTANTWDTVDETGNVTSVNLLACRLTSASLVFSAGNIAAPQPTKRTADAVTKAMPFFERYDDDDAGTENDHTSTHTGSAWEKAPLLESPYIERPSFLGRTSSTTGSSTLLPPDPTFEEDQCRLYYYSFSLMTPTPTITHQYALTAIPFEFPSLAPTRAMRPARYIYGCTTTTSSFGAALGRAVKIDALVKVDALALIERAQRSPPRSVSGCVDQRSVQQIMASADPAADAVQVFKMPAGWYAQEPRFVPRRPRPSSPPSPSASGEAEGEQHQEDDGFLLTYAFDESDRRNVHPHDGECAASAASELWIVDARRLWAGSAAVLARVTLPQRVPYGLHGNWFAEAEVRGQREIERVRTLVGIEGGDGDRDRDGGGGGHGRRDAEGGKNKGGRGTEGTALEKLGGRVRAVVERALG</sequence>
<name>A0A4U0XA33_9PEZI</name>
<dbReference type="GO" id="GO:0046872">
    <property type="term" value="F:metal ion binding"/>
    <property type="evidence" value="ECO:0007669"/>
    <property type="project" value="UniProtKB-KW"/>
</dbReference>
<keyword evidence="4 5" id="KW-0408">Iron</keyword>
<dbReference type="Proteomes" id="UP000308768">
    <property type="component" value="Unassembled WGS sequence"/>
</dbReference>
<evidence type="ECO:0000256" key="3">
    <source>
        <dbReference type="ARBA" id="ARBA00023002"/>
    </source>
</evidence>
<evidence type="ECO:0000256" key="4">
    <source>
        <dbReference type="ARBA" id="ARBA00023004"/>
    </source>
</evidence>
<keyword evidence="2 5" id="KW-0479">Metal-binding</keyword>
<dbReference type="Pfam" id="PF03055">
    <property type="entry name" value="RPE65"/>
    <property type="match status" value="2"/>
</dbReference>
<dbReference type="PANTHER" id="PTHR10543">
    <property type="entry name" value="BETA-CAROTENE DIOXYGENASE"/>
    <property type="match status" value="1"/>
</dbReference>
<dbReference type="AlphaFoldDB" id="A0A4U0XA33"/>
<accession>A0A4U0XA33</accession>
<dbReference type="EMBL" id="NAJN01000429">
    <property type="protein sequence ID" value="TKA73490.1"/>
    <property type="molecule type" value="Genomic_DNA"/>
</dbReference>
<keyword evidence="3" id="KW-0560">Oxidoreductase</keyword>
<evidence type="ECO:0008006" key="9">
    <source>
        <dbReference type="Google" id="ProtNLM"/>
    </source>
</evidence>
<feature type="binding site" evidence="5">
    <location>
        <position position="701"/>
    </location>
    <ligand>
        <name>Fe cation</name>
        <dbReference type="ChEBI" id="CHEBI:24875"/>
        <note>catalytic</note>
    </ligand>
</feature>
<dbReference type="PANTHER" id="PTHR10543:SF89">
    <property type="entry name" value="CAROTENOID 9,10(9',10')-CLEAVAGE DIOXYGENASE 1"/>
    <property type="match status" value="1"/>
</dbReference>
<evidence type="ECO:0000313" key="8">
    <source>
        <dbReference type="Proteomes" id="UP000308768"/>
    </source>
</evidence>
<evidence type="ECO:0000313" key="7">
    <source>
        <dbReference type="EMBL" id="TKA73490.1"/>
    </source>
</evidence>
<protein>
    <recommendedName>
        <fullName evidence="9">Carotenoid oxygenase</fullName>
    </recommendedName>
</protein>
<feature type="region of interest" description="Disordered" evidence="6">
    <location>
        <begin position="611"/>
        <end position="639"/>
    </location>
</feature>
<feature type="compositionally biased region" description="Basic and acidic residues" evidence="6">
    <location>
        <begin position="729"/>
        <end position="750"/>
    </location>
</feature>
<feature type="binding site" evidence="5">
    <location>
        <position position="245"/>
    </location>
    <ligand>
        <name>Fe cation</name>
        <dbReference type="ChEBI" id="CHEBI:24875"/>
        <note>catalytic</note>
    </ligand>
</feature>
<evidence type="ECO:0000256" key="2">
    <source>
        <dbReference type="ARBA" id="ARBA00022723"/>
    </source>
</evidence>
<dbReference type="InterPro" id="IPR004294">
    <property type="entry name" value="Carotenoid_Oase"/>
</dbReference>
<organism evidence="7 8">
    <name type="scientific">Cryomyces minteri</name>
    <dbReference type="NCBI Taxonomy" id="331657"/>
    <lineage>
        <taxon>Eukaryota</taxon>
        <taxon>Fungi</taxon>
        <taxon>Dikarya</taxon>
        <taxon>Ascomycota</taxon>
        <taxon>Pezizomycotina</taxon>
        <taxon>Dothideomycetes</taxon>
        <taxon>Dothideomycetes incertae sedis</taxon>
        <taxon>Cryomyces</taxon>
    </lineage>
</organism>
<dbReference type="GO" id="GO:0016121">
    <property type="term" value="P:carotene catabolic process"/>
    <property type="evidence" value="ECO:0007669"/>
    <property type="project" value="TreeGrafter"/>
</dbReference>
<feature type="binding site" evidence="5">
    <location>
        <position position="366"/>
    </location>
    <ligand>
        <name>Fe cation</name>
        <dbReference type="ChEBI" id="CHEBI:24875"/>
        <note>catalytic</note>
    </ligand>
</feature>
<evidence type="ECO:0000256" key="5">
    <source>
        <dbReference type="PIRSR" id="PIRSR604294-1"/>
    </source>
</evidence>
<comment type="caution">
    <text evidence="7">The sequence shown here is derived from an EMBL/GenBank/DDBJ whole genome shotgun (WGS) entry which is preliminary data.</text>
</comment>
<gene>
    <name evidence="7" type="ORF">B0A49_07142</name>
</gene>
<comment type="cofactor">
    <cofactor evidence="5">
        <name>Fe(2+)</name>
        <dbReference type="ChEBI" id="CHEBI:29033"/>
    </cofactor>
    <text evidence="5">Binds 1 Fe(2+) ion per subunit.</text>
</comment>
<dbReference type="GO" id="GO:0010436">
    <property type="term" value="F:carotenoid dioxygenase activity"/>
    <property type="evidence" value="ECO:0007669"/>
    <property type="project" value="TreeGrafter"/>
</dbReference>
<feature type="binding site" evidence="5">
    <location>
        <position position="303"/>
    </location>
    <ligand>
        <name>Fe cation</name>
        <dbReference type="ChEBI" id="CHEBI:24875"/>
        <note>catalytic</note>
    </ligand>
</feature>
<proteinExistence type="inferred from homology"/>
<evidence type="ECO:0000256" key="1">
    <source>
        <dbReference type="ARBA" id="ARBA00006787"/>
    </source>
</evidence>
<dbReference type="STRING" id="331657.A0A4U0XA33"/>
<feature type="region of interest" description="Disordered" evidence="6">
    <location>
        <begin position="723"/>
        <end position="763"/>
    </location>
</feature>
<dbReference type="OrthoDB" id="1069523at2759"/>
<keyword evidence="8" id="KW-1185">Reference proteome</keyword>